<keyword evidence="2" id="KW-0479">Metal-binding</keyword>
<accession>A0A8J4RRZ2</accession>
<dbReference type="OrthoDB" id="1736050at2759"/>
<evidence type="ECO:0000256" key="1">
    <source>
        <dbReference type="ARBA" id="ARBA00004123"/>
    </source>
</evidence>
<keyword evidence="5" id="KW-0539">Nucleus</keyword>
<dbReference type="InterPro" id="IPR013087">
    <property type="entry name" value="Znf_C2H2_type"/>
</dbReference>
<dbReference type="GO" id="GO:0005634">
    <property type="term" value="C:nucleus"/>
    <property type="evidence" value="ECO:0007669"/>
    <property type="project" value="UniProtKB-SubCell"/>
</dbReference>
<reference evidence="9" key="1">
    <citation type="submission" date="2020-03" db="EMBL/GenBank/DDBJ databases">
        <title>Castanea mollissima Vanexum genome sequencing.</title>
        <authorList>
            <person name="Staton M."/>
        </authorList>
    </citation>
    <scope>NUCLEOTIDE SEQUENCE</scope>
    <source>
        <tissue evidence="9">Leaf</tissue>
    </source>
</reference>
<dbReference type="InterPro" id="IPR036236">
    <property type="entry name" value="Znf_C2H2_sf"/>
</dbReference>
<organism evidence="9 10">
    <name type="scientific">Castanea mollissima</name>
    <name type="common">Chinese chestnut</name>
    <dbReference type="NCBI Taxonomy" id="60419"/>
    <lineage>
        <taxon>Eukaryota</taxon>
        <taxon>Viridiplantae</taxon>
        <taxon>Streptophyta</taxon>
        <taxon>Embryophyta</taxon>
        <taxon>Tracheophyta</taxon>
        <taxon>Spermatophyta</taxon>
        <taxon>Magnoliopsida</taxon>
        <taxon>eudicotyledons</taxon>
        <taxon>Gunneridae</taxon>
        <taxon>Pentapetalae</taxon>
        <taxon>rosids</taxon>
        <taxon>fabids</taxon>
        <taxon>Fagales</taxon>
        <taxon>Fagaceae</taxon>
        <taxon>Castanea</taxon>
    </lineage>
</organism>
<evidence type="ECO:0000256" key="5">
    <source>
        <dbReference type="ARBA" id="ARBA00023242"/>
    </source>
</evidence>
<comment type="subcellular location">
    <subcellularLocation>
        <location evidence="1">Nucleus</location>
    </subcellularLocation>
</comment>
<feature type="compositionally biased region" description="Basic and acidic residues" evidence="7">
    <location>
        <begin position="33"/>
        <end position="63"/>
    </location>
</feature>
<protein>
    <recommendedName>
        <fullName evidence="8">C2H2-type domain-containing protein</fullName>
    </recommendedName>
</protein>
<gene>
    <name evidence="9" type="ORF">CMV_008426</name>
</gene>
<dbReference type="Gene3D" id="3.30.160.60">
    <property type="entry name" value="Classic Zinc Finger"/>
    <property type="match status" value="1"/>
</dbReference>
<feature type="region of interest" description="Disordered" evidence="7">
    <location>
        <begin position="1"/>
        <end position="72"/>
    </location>
</feature>
<dbReference type="PROSITE" id="PS50157">
    <property type="entry name" value="ZINC_FINGER_C2H2_2"/>
    <property type="match status" value="1"/>
</dbReference>
<evidence type="ECO:0000313" key="9">
    <source>
        <dbReference type="EMBL" id="KAF3967591.1"/>
    </source>
</evidence>
<comment type="caution">
    <text evidence="9">The sequence shown here is derived from an EMBL/GenBank/DDBJ whole genome shotgun (WGS) entry which is preliminary data.</text>
</comment>
<proteinExistence type="predicted"/>
<feature type="compositionally biased region" description="Low complexity" evidence="7">
    <location>
        <begin position="15"/>
        <end position="26"/>
    </location>
</feature>
<dbReference type="PANTHER" id="PTHR47287:SF9">
    <property type="entry name" value="ZINC FINGER PROTEIN 4-LIKE"/>
    <property type="match status" value="1"/>
</dbReference>
<dbReference type="EMBL" id="JRKL02000878">
    <property type="protein sequence ID" value="KAF3967591.1"/>
    <property type="molecule type" value="Genomic_DNA"/>
</dbReference>
<dbReference type="Proteomes" id="UP000737018">
    <property type="component" value="Unassembled WGS sequence"/>
</dbReference>
<dbReference type="GO" id="GO:0008270">
    <property type="term" value="F:zinc ion binding"/>
    <property type="evidence" value="ECO:0007669"/>
    <property type="project" value="UniProtKB-KW"/>
</dbReference>
<dbReference type="InterPro" id="IPR044246">
    <property type="entry name" value="ZFP3-like"/>
</dbReference>
<evidence type="ECO:0000256" key="4">
    <source>
        <dbReference type="ARBA" id="ARBA00022833"/>
    </source>
</evidence>
<keyword evidence="3 6" id="KW-0863">Zinc-finger</keyword>
<dbReference type="SUPFAM" id="SSF57667">
    <property type="entry name" value="beta-beta-alpha zinc fingers"/>
    <property type="match status" value="1"/>
</dbReference>
<evidence type="ECO:0000259" key="8">
    <source>
        <dbReference type="PROSITE" id="PS50157"/>
    </source>
</evidence>
<evidence type="ECO:0000313" key="10">
    <source>
        <dbReference type="Proteomes" id="UP000737018"/>
    </source>
</evidence>
<evidence type="ECO:0000256" key="7">
    <source>
        <dbReference type="SAM" id="MobiDB-lite"/>
    </source>
</evidence>
<name>A0A8J4RRZ2_9ROSI</name>
<feature type="region of interest" description="Disordered" evidence="7">
    <location>
        <begin position="101"/>
        <end position="124"/>
    </location>
</feature>
<evidence type="ECO:0000256" key="3">
    <source>
        <dbReference type="ARBA" id="ARBA00022771"/>
    </source>
</evidence>
<evidence type="ECO:0000256" key="2">
    <source>
        <dbReference type="ARBA" id="ARBA00022723"/>
    </source>
</evidence>
<sequence length="327" mass="35355">MEAQAHGNSLHRPCASEASSISATSEGPPPPSLKKELGVDESNKVMIMKMKEKVSKHVSDHADQPAPSLGSSSSRVLLDLKLSNDDSSRGTSKVELNLINSMNSSSSQVPNEPVSDENTQEKQPGNRVFTCNFCNRNFYSSQALGGHQNAHKQERALAKRRQGMEMGAFGHPHHFPYYPYSNLSTHPLYGSLNRSLLSSASSSSSPLGVRMESMIHKTSFPWSSSPGYRFGHAGWSRQALLNPQPNMDSLRMEGFQAHNGGFGLAGGNSSPAIKLEEINTNALRNLGGSSTINTSKIDIRPTITSDYLPREGPPKNGAPGLDLSLKL</sequence>
<evidence type="ECO:0000256" key="6">
    <source>
        <dbReference type="PROSITE-ProRule" id="PRU00042"/>
    </source>
</evidence>
<feature type="domain" description="C2H2-type" evidence="8">
    <location>
        <begin position="129"/>
        <end position="156"/>
    </location>
</feature>
<dbReference type="PROSITE" id="PS00028">
    <property type="entry name" value="ZINC_FINGER_C2H2_1"/>
    <property type="match status" value="1"/>
</dbReference>
<dbReference type="GO" id="GO:0009788">
    <property type="term" value="P:negative regulation of abscisic acid-activated signaling pathway"/>
    <property type="evidence" value="ECO:0007669"/>
    <property type="project" value="InterPro"/>
</dbReference>
<dbReference type="AlphaFoldDB" id="A0A8J4RRZ2"/>
<dbReference type="PANTHER" id="PTHR47287">
    <property type="entry name" value="C2H2 AND C2HC ZINC FINGERS SUPERFAMILY PROTEIN"/>
    <property type="match status" value="1"/>
</dbReference>
<keyword evidence="4" id="KW-0862">Zinc</keyword>
<keyword evidence="10" id="KW-1185">Reference proteome</keyword>
<feature type="region of interest" description="Disordered" evidence="7">
    <location>
        <begin position="305"/>
        <end position="327"/>
    </location>
</feature>